<dbReference type="EC" id="4.1.3.-" evidence="3"/>
<dbReference type="AlphaFoldDB" id="A0A6N4SRR9"/>
<dbReference type="PANTHER" id="PTHR11236">
    <property type="entry name" value="AMINOBENZOATE/ANTHRANILATE SYNTHASE"/>
    <property type="match status" value="1"/>
</dbReference>
<sequence length="429" mass="48155">MSFTPLHTTSEAFIEKALPWLEDRYFHIAYLNPNGYTAYPQGAFRHYLAFGSEAAIHVSDATRVFETWNEIKKGYTNEWIFVFASYDGKNSVEQLHTSKEAGIAFAAATFFIPEHVWEIQPDGILIHKGSGSSLVTEIQHAEPSTPVQQSDIFVKQVVSKESYFNAFDELQQIIAQGDAYEINYCIPFTAKGNISPAATYQRLNKKTPMPFSVYYKFNTEYILSASPERFIKKTGDTIISQPIKGTSKRGKSKAEDEMLKQQLGTSEKEQSENTMIVDLVRNDLSRTAVAGSVCVPELSGLYTFPNVHQLISTVQSTIDPACSSIDVIQQAFPMGSMTGAPKVNVMKFIDRIESMARGPFSGTVGYMDPHDNFDFNVLIRSIFYNSATQELFMEAGSAITSYAKAETEYEECLLKITPMIHILNNQQYY</sequence>
<dbReference type="SUPFAM" id="SSF56322">
    <property type="entry name" value="ADC synthase"/>
    <property type="match status" value="1"/>
</dbReference>
<dbReference type="Pfam" id="PF00425">
    <property type="entry name" value="Chorismate_bind"/>
    <property type="match status" value="1"/>
</dbReference>
<evidence type="ECO:0000259" key="2">
    <source>
        <dbReference type="Pfam" id="PF00425"/>
    </source>
</evidence>
<keyword evidence="4" id="KW-1185">Reference proteome</keyword>
<dbReference type="PRINTS" id="PR00095">
    <property type="entry name" value="ANTSNTHASEI"/>
</dbReference>
<gene>
    <name evidence="3" type="primary">pabB</name>
    <name evidence="3" type="ordered locus">CHU_1808</name>
</gene>
<keyword evidence="3" id="KW-0456">Lyase</keyword>
<feature type="region of interest" description="Disordered" evidence="1">
    <location>
        <begin position="242"/>
        <end position="270"/>
    </location>
</feature>
<reference evidence="3 4" key="1">
    <citation type="journal article" date="2007" name="Appl. Environ. Microbiol.">
        <title>Genome sequence of the cellulolytic gliding bacterium Cytophaga hutchinsonii.</title>
        <authorList>
            <person name="Xie G."/>
            <person name="Bruce D.C."/>
            <person name="Challacombe J.F."/>
            <person name="Chertkov O."/>
            <person name="Detter J.C."/>
            <person name="Gilna P."/>
            <person name="Han C.S."/>
            <person name="Lucas S."/>
            <person name="Misra M."/>
            <person name="Myers G.L."/>
            <person name="Richardson P."/>
            <person name="Tapia R."/>
            <person name="Thayer N."/>
            <person name="Thompson L.S."/>
            <person name="Brettin T.S."/>
            <person name="Henrissat B."/>
            <person name="Wilson D.B."/>
            <person name="McBride M.J."/>
        </authorList>
    </citation>
    <scope>NUCLEOTIDE SEQUENCE [LARGE SCALE GENOMIC DNA]</scope>
    <source>
        <strain evidence="4">ATCC 33406 / DSM 1761 / CIP 103989 / NBRC 15051 / NCIMB 9469 / D465</strain>
    </source>
</reference>
<evidence type="ECO:0000313" key="3">
    <source>
        <dbReference type="EMBL" id="ABG59075.1"/>
    </source>
</evidence>
<name>A0A6N4SRR9_CYTH3</name>
<dbReference type="Proteomes" id="UP000001822">
    <property type="component" value="Chromosome"/>
</dbReference>
<dbReference type="Gene3D" id="3.60.120.10">
    <property type="entry name" value="Anthranilate synthase"/>
    <property type="match status" value="1"/>
</dbReference>
<dbReference type="OrthoDB" id="9803598at2"/>
<dbReference type="SMR" id="A0A6N4SRR9"/>
<dbReference type="PANTHER" id="PTHR11236:SF9">
    <property type="entry name" value="ANTHRANILATE SYNTHASE COMPONENT 1"/>
    <property type="match status" value="1"/>
</dbReference>
<dbReference type="EMBL" id="CP000383">
    <property type="protein sequence ID" value="ABG59075.1"/>
    <property type="molecule type" value="Genomic_DNA"/>
</dbReference>
<dbReference type="InterPro" id="IPR019999">
    <property type="entry name" value="Anth_synth_I-like"/>
</dbReference>
<feature type="domain" description="Chorismate-utilising enzyme C-terminal" evidence="2">
    <location>
        <begin position="160"/>
        <end position="415"/>
    </location>
</feature>
<evidence type="ECO:0000256" key="1">
    <source>
        <dbReference type="SAM" id="MobiDB-lite"/>
    </source>
</evidence>
<dbReference type="InterPro" id="IPR005801">
    <property type="entry name" value="ADC_synthase"/>
</dbReference>
<dbReference type="KEGG" id="chu:CHU_1808"/>
<dbReference type="RefSeq" id="WP_011585192.1">
    <property type="nucleotide sequence ID" value="NC_008255.1"/>
</dbReference>
<protein>
    <submittedName>
        <fullName evidence="3">p-aminobenzoate synthetase, component I</fullName>
        <ecNumber evidence="3">4.1.3.-</ecNumber>
    </submittedName>
</protein>
<dbReference type="GO" id="GO:0000162">
    <property type="term" value="P:L-tryptophan biosynthetic process"/>
    <property type="evidence" value="ECO:0007669"/>
    <property type="project" value="TreeGrafter"/>
</dbReference>
<accession>A0A6N4SRR9</accession>
<dbReference type="InterPro" id="IPR015890">
    <property type="entry name" value="Chorismate_C"/>
</dbReference>
<organism evidence="3 4">
    <name type="scientific">Cytophaga hutchinsonii (strain ATCC 33406 / DSM 1761 / CIP 103989 / NBRC 15051 / NCIMB 9469 / D465)</name>
    <dbReference type="NCBI Taxonomy" id="269798"/>
    <lineage>
        <taxon>Bacteria</taxon>
        <taxon>Pseudomonadati</taxon>
        <taxon>Bacteroidota</taxon>
        <taxon>Cytophagia</taxon>
        <taxon>Cytophagales</taxon>
        <taxon>Cytophagaceae</taxon>
        <taxon>Cytophaga</taxon>
    </lineage>
</organism>
<proteinExistence type="predicted"/>
<dbReference type="GO" id="GO:0016829">
    <property type="term" value="F:lyase activity"/>
    <property type="evidence" value="ECO:0007669"/>
    <property type="project" value="UniProtKB-KW"/>
</dbReference>
<evidence type="ECO:0000313" key="4">
    <source>
        <dbReference type="Proteomes" id="UP000001822"/>
    </source>
</evidence>